<name>A0A6J7D080_9ZZZZ</name>
<dbReference type="EMBL" id="CAFBMV010000004">
    <property type="protein sequence ID" value="CAB4922120.1"/>
    <property type="molecule type" value="Genomic_DNA"/>
</dbReference>
<proteinExistence type="predicted"/>
<dbReference type="EMBL" id="CAFBLE010000004">
    <property type="protein sequence ID" value="CAB4863190.1"/>
    <property type="molecule type" value="Genomic_DNA"/>
</dbReference>
<evidence type="ECO:0000313" key="4">
    <source>
        <dbReference type="EMBL" id="CAB5058105.1"/>
    </source>
</evidence>
<dbReference type="EMBL" id="CAFBQL010000004">
    <property type="protein sequence ID" value="CAB5058105.1"/>
    <property type="molecule type" value="Genomic_DNA"/>
</dbReference>
<sequence>MIENPWLTFSPREGEPKVHPTDLPFFQGFNKGMGARKGSDKKNYLLAEHLEPHPYLGNPKADVLVLMANPGVNEKEKNPKFRMNASKLEQNRTNLIHEDLESFRSRIDSPNKPEMESAWFKPRVRELVVETSVERVTRGLFLVNFHAYHSRSWHPIPFTFPTQHYSFNLVSEAVKRDALIIMSRNMLGWFTAVPDLFDHKNRVEFLSTRSVYLTEGNLGKNAFKKILERL</sequence>
<organism evidence="2">
    <name type="scientific">freshwater metagenome</name>
    <dbReference type="NCBI Taxonomy" id="449393"/>
    <lineage>
        <taxon>unclassified sequences</taxon>
        <taxon>metagenomes</taxon>
        <taxon>ecological metagenomes</taxon>
    </lineage>
</organism>
<evidence type="ECO:0000313" key="3">
    <source>
        <dbReference type="EMBL" id="CAB4922120.1"/>
    </source>
</evidence>
<evidence type="ECO:0000313" key="1">
    <source>
        <dbReference type="EMBL" id="CAB4655579.1"/>
    </source>
</evidence>
<dbReference type="EMBL" id="CAEZWT010000002">
    <property type="protein sequence ID" value="CAB4655579.1"/>
    <property type="molecule type" value="Genomic_DNA"/>
</dbReference>
<evidence type="ECO:0000313" key="2">
    <source>
        <dbReference type="EMBL" id="CAB4863190.1"/>
    </source>
</evidence>
<reference evidence="2" key="1">
    <citation type="submission" date="2020-05" db="EMBL/GenBank/DDBJ databases">
        <authorList>
            <person name="Chiriac C."/>
            <person name="Salcher M."/>
            <person name="Ghai R."/>
            <person name="Kavagutti S V."/>
        </authorList>
    </citation>
    <scope>NUCLEOTIDE SEQUENCE</scope>
</reference>
<protein>
    <submittedName>
        <fullName evidence="2">Unannotated protein</fullName>
    </submittedName>
</protein>
<dbReference type="AlphaFoldDB" id="A0A6J7D080"/>
<gene>
    <name evidence="1" type="ORF">UFOPK2289_00087</name>
    <name evidence="2" type="ORF">UFOPK3346_00586</name>
    <name evidence="3" type="ORF">UFOPK3670_00732</name>
    <name evidence="4" type="ORF">UFOPK4308_00799</name>
</gene>
<accession>A0A6J7D080</accession>